<comment type="caution">
    <text evidence="1">The sequence shown here is derived from an EMBL/GenBank/DDBJ whole genome shotgun (WGS) entry which is preliminary data.</text>
</comment>
<protein>
    <submittedName>
        <fullName evidence="1">Uncharacterized protein</fullName>
    </submittedName>
</protein>
<dbReference type="EMBL" id="CM044705">
    <property type="protein sequence ID" value="KAI5663984.1"/>
    <property type="molecule type" value="Genomic_DNA"/>
</dbReference>
<accession>A0ACC0ASX9</accession>
<reference evidence="2" key="1">
    <citation type="journal article" date="2023" name="Nat. Plants">
        <title>Single-cell RNA sequencing provides a high-resolution roadmap for understanding the multicellular compartmentation of specialized metabolism.</title>
        <authorList>
            <person name="Sun S."/>
            <person name="Shen X."/>
            <person name="Li Y."/>
            <person name="Li Y."/>
            <person name="Wang S."/>
            <person name="Li R."/>
            <person name="Zhang H."/>
            <person name="Shen G."/>
            <person name="Guo B."/>
            <person name="Wei J."/>
            <person name="Xu J."/>
            <person name="St-Pierre B."/>
            <person name="Chen S."/>
            <person name="Sun C."/>
        </authorList>
    </citation>
    <scope>NUCLEOTIDE SEQUENCE [LARGE SCALE GENOMIC DNA]</scope>
</reference>
<name>A0ACC0ASX9_CATRO</name>
<evidence type="ECO:0000313" key="1">
    <source>
        <dbReference type="EMBL" id="KAI5663984.1"/>
    </source>
</evidence>
<gene>
    <name evidence="1" type="ORF">M9H77_23307</name>
</gene>
<evidence type="ECO:0000313" key="2">
    <source>
        <dbReference type="Proteomes" id="UP001060085"/>
    </source>
</evidence>
<sequence length="142" mass="15973">MVDSCCSGIFLHKTTNEAWDLFENLSDNSQQLVTSSRIGTSRQIGNRGGMQLAKTQILDSHTQSLAKLENQIRQLARAISKRDEDKLPSHPIENPRANYHEQDKAIITLRNEKLVDNKVGEPIEDSELNENKTEGIDMGTKI</sequence>
<keyword evidence="2" id="KW-1185">Reference proteome</keyword>
<proteinExistence type="predicted"/>
<dbReference type="Proteomes" id="UP001060085">
    <property type="component" value="Linkage Group LG05"/>
</dbReference>
<organism evidence="1 2">
    <name type="scientific">Catharanthus roseus</name>
    <name type="common">Madagascar periwinkle</name>
    <name type="synonym">Vinca rosea</name>
    <dbReference type="NCBI Taxonomy" id="4058"/>
    <lineage>
        <taxon>Eukaryota</taxon>
        <taxon>Viridiplantae</taxon>
        <taxon>Streptophyta</taxon>
        <taxon>Embryophyta</taxon>
        <taxon>Tracheophyta</taxon>
        <taxon>Spermatophyta</taxon>
        <taxon>Magnoliopsida</taxon>
        <taxon>eudicotyledons</taxon>
        <taxon>Gunneridae</taxon>
        <taxon>Pentapetalae</taxon>
        <taxon>asterids</taxon>
        <taxon>lamiids</taxon>
        <taxon>Gentianales</taxon>
        <taxon>Apocynaceae</taxon>
        <taxon>Rauvolfioideae</taxon>
        <taxon>Vinceae</taxon>
        <taxon>Catharanthinae</taxon>
        <taxon>Catharanthus</taxon>
    </lineage>
</organism>